<dbReference type="InterPro" id="IPR004211">
    <property type="entry name" value="Endonuclease_7"/>
</dbReference>
<dbReference type="Gene3D" id="3.40.1800.10">
    <property type="entry name" value="His-Me finger endonucleases"/>
    <property type="match status" value="1"/>
</dbReference>
<dbReference type="Pfam" id="PF02945">
    <property type="entry name" value="Endonuclease_7"/>
    <property type="match status" value="1"/>
</dbReference>
<feature type="compositionally biased region" description="Basic residues" evidence="1">
    <location>
        <begin position="133"/>
        <end position="148"/>
    </location>
</feature>
<evidence type="ECO:0000313" key="2">
    <source>
        <dbReference type="EMBL" id="QQO90791.1"/>
    </source>
</evidence>
<reference evidence="2 3" key="1">
    <citation type="submission" date="2020-11" db="EMBL/GenBank/DDBJ databases">
        <authorList>
            <person name="Joergensen J.B."/>
            <person name="Djurhuus A.M."/>
            <person name="Carstens A.B."/>
            <person name="Kot W."/>
            <person name="Neve H."/>
            <person name="Morris C.E."/>
            <person name="Hansen L.H."/>
        </authorList>
    </citation>
    <scope>NUCLEOTIDE SEQUENCE [LARGE SCALE GENOMIC DNA]</scope>
</reference>
<dbReference type="EMBL" id="MW286266">
    <property type="protein sequence ID" value="QQO90791.1"/>
    <property type="molecule type" value="Genomic_DNA"/>
</dbReference>
<protein>
    <submittedName>
        <fullName evidence="2">Endonuclease</fullName>
    </submittedName>
</protein>
<dbReference type="GO" id="GO:0004519">
    <property type="term" value="F:endonuclease activity"/>
    <property type="evidence" value="ECO:0007669"/>
    <property type="project" value="UniProtKB-KW"/>
</dbReference>
<dbReference type="InterPro" id="IPR038563">
    <property type="entry name" value="Endonuclease_7_sf"/>
</dbReference>
<keyword evidence="2" id="KW-0378">Hydrolase</keyword>
<sequence length="148" mass="16408">MTDEIVGRPVTMRKLARSTMPSWKARQVKLQGGLCPLCGLPIDLKIKGEGAIDHDHDTGEIRGVLHRSCNAAEGKVANAAGRWGAKSMDYSVLVPWLERLIAYLKQPGCGLIYHTHLTEDEKRLKRNADARKARATRSARVVTRKPKA</sequence>
<proteinExistence type="predicted"/>
<accession>A0A7T8EQF2</accession>
<keyword evidence="2" id="KW-0255">Endonuclease</keyword>
<dbReference type="InterPro" id="IPR044925">
    <property type="entry name" value="His-Me_finger_sf"/>
</dbReference>
<keyword evidence="2" id="KW-0540">Nuclease</keyword>
<organism evidence="2 3">
    <name type="scientific">Pseudomonas phage Bertil</name>
    <dbReference type="NCBI Taxonomy" id="2801385"/>
    <lineage>
        <taxon>Viruses</taxon>
        <taxon>Duplodnaviria</taxon>
        <taxon>Heunggongvirae</taxon>
        <taxon>Uroviricota</taxon>
        <taxon>Caudoviricetes</taxon>
        <taxon>Autographivirales</taxon>
        <taxon>Autoscriptoviridae</taxon>
        <taxon>Bertilvirus</taxon>
        <taxon>Bertilvirus bertil</taxon>
    </lineage>
</organism>
<evidence type="ECO:0000256" key="1">
    <source>
        <dbReference type="SAM" id="MobiDB-lite"/>
    </source>
</evidence>
<feature type="region of interest" description="Disordered" evidence="1">
    <location>
        <begin position="127"/>
        <end position="148"/>
    </location>
</feature>
<dbReference type="SUPFAM" id="SSF54060">
    <property type="entry name" value="His-Me finger endonucleases"/>
    <property type="match status" value="1"/>
</dbReference>
<keyword evidence="3" id="KW-1185">Reference proteome</keyword>
<name>A0A7T8EQF2_9CAUD</name>
<evidence type="ECO:0000313" key="3">
    <source>
        <dbReference type="Proteomes" id="UP000595692"/>
    </source>
</evidence>
<dbReference type="Proteomes" id="UP000595692">
    <property type="component" value="Segment"/>
</dbReference>